<gene>
    <name evidence="2" type="ORF">2AV2_100</name>
</gene>
<protein>
    <submittedName>
        <fullName evidence="2">Uncharacterized protein</fullName>
    </submittedName>
</protein>
<keyword evidence="3" id="KW-1185">Reference proteome</keyword>
<feature type="compositionally biased region" description="Basic and acidic residues" evidence="1">
    <location>
        <begin position="22"/>
        <end position="31"/>
    </location>
</feature>
<reference evidence="3" key="1">
    <citation type="submission" date="2015-12" db="EMBL/GenBank/DDBJ databases">
        <authorList>
            <person name="Sencilo A."/>
            <person name="Bamford D.H."/>
            <person name="Roine E."/>
        </authorList>
    </citation>
    <scope>NUCLEOTIDE SEQUENCE [LARGE SCALE GENOMIC DNA]</scope>
</reference>
<evidence type="ECO:0000313" key="2">
    <source>
        <dbReference type="EMBL" id="ALY07552.1"/>
    </source>
</evidence>
<sequence>MTKVTRQYNKSVDDIAGLTDEQSNHVRDMQDRNVQPKVRMKQIKDYKKLNGF</sequence>
<proteinExistence type="predicted"/>
<name>A0A1L2BWZ3_9CAUD</name>
<evidence type="ECO:0000256" key="1">
    <source>
        <dbReference type="SAM" id="MobiDB-lite"/>
    </source>
</evidence>
<organism evidence="2 3">
    <name type="scientific">Nodularia phage vB_NpeS-2AV2</name>
    <dbReference type="NCBI Taxonomy" id="1777122"/>
    <lineage>
        <taxon>Viruses</taxon>
        <taxon>Duplodnaviria</taxon>
        <taxon>Heunggongvirae</taxon>
        <taxon>Uroviricota</taxon>
        <taxon>Caudoviricetes</taxon>
        <taxon>Ravarandavirus</taxon>
        <taxon>Ravarandavirus rv2AV2</taxon>
    </lineage>
</organism>
<feature type="region of interest" description="Disordered" evidence="1">
    <location>
        <begin position="16"/>
        <end position="35"/>
    </location>
</feature>
<dbReference type="Proteomes" id="UP000225722">
    <property type="component" value="Segment"/>
</dbReference>
<dbReference type="EMBL" id="KU230356">
    <property type="protein sequence ID" value="ALY07552.1"/>
    <property type="molecule type" value="Genomic_DNA"/>
</dbReference>
<evidence type="ECO:0000313" key="3">
    <source>
        <dbReference type="Proteomes" id="UP000225722"/>
    </source>
</evidence>
<accession>A0A1L2BWZ3</accession>